<evidence type="ECO:0000313" key="20">
    <source>
        <dbReference type="Proteomes" id="UP000105122"/>
    </source>
</evidence>
<evidence type="ECO:0000256" key="8">
    <source>
        <dbReference type="ARBA" id="ARBA00022844"/>
    </source>
</evidence>
<keyword evidence="9" id="KW-1043">Host membrane</keyword>
<evidence type="ECO:0000256" key="10">
    <source>
        <dbReference type="ARBA" id="ARBA00022879"/>
    </source>
</evidence>
<evidence type="ECO:0000256" key="16">
    <source>
        <dbReference type="ARBA" id="ARBA00023296"/>
    </source>
</evidence>
<organism evidence="19 20">
    <name type="scientific">Rat cytomegalovirus ALL-03</name>
    <dbReference type="NCBI Taxonomy" id="1640278"/>
    <lineage>
        <taxon>Viruses</taxon>
        <taxon>Duplodnaviria</taxon>
        <taxon>Heunggongvirae</taxon>
        <taxon>Peploviricota</taxon>
        <taxon>Herviviricetes</taxon>
        <taxon>Herpesvirales</taxon>
        <taxon>Orthoherpesviridae</taxon>
        <taxon>Betaherpesvirinae</taxon>
        <taxon>Muromegalovirus</taxon>
        <taxon>Muromegalovirus muridbeta8</taxon>
        <taxon>Rat cytomegalovirus (isolate England)</taxon>
    </lineage>
</organism>
<evidence type="ECO:0000313" key="19">
    <source>
        <dbReference type="EMBL" id="AKE44242.1"/>
    </source>
</evidence>
<evidence type="ECO:0000256" key="2">
    <source>
        <dbReference type="ARBA" id="ARBA00022506"/>
    </source>
</evidence>
<keyword evidence="11" id="KW-0730">Sialic acid</keyword>
<accession>A0A0F6TG22</accession>
<keyword evidence="15" id="KW-0325">Glycoprotein</keyword>
<evidence type="ECO:0000256" key="11">
    <source>
        <dbReference type="ARBA" id="ARBA00022981"/>
    </source>
</evidence>
<dbReference type="InterPro" id="IPR003493">
    <property type="entry name" value="Herpes_gH"/>
</dbReference>
<keyword evidence="3" id="KW-1032">Host cell membrane</keyword>
<evidence type="ECO:0000256" key="15">
    <source>
        <dbReference type="ARBA" id="ARBA00023180"/>
    </source>
</evidence>
<evidence type="ECO:0000256" key="12">
    <source>
        <dbReference type="ARBA" id="ARBA00022989"/>
    </source>
</evidence>
<keyword evidence="2" id="KW-1168">Fusion of virus membrane with host membrane</keyword>
<comment type="subcellular location">
    <subcellularLocation>
        <location evidence="1">Virion membrane</location>
        <topology evidence="1">Single-pass type I membrane protein</topology>
    </subcellularLocation>
</comment>
<keyword evidence="14 17" id="KW-0472">Membrane</keyword>
<feature type="transmembrane region" description="Helical" evidence="17">
    <location>
        <begin position="690"/>
        <end position="710"/>
    </location>
</feature>
<sequence length="716" mass="81361">MVSPLILLTIVRIGYATAIVSDELNDGPITTIRYSPYKTTTTCLQNAISNRTLANGALFTFNFYDGSNYKVFQVPKCIFNTDVAKSIFESVNLTESIEAYRRRYRNFFIPPMYGAFRLVVHSTQIAYINSGLSPPPKSSVIIKDFFIDMKKIHHIPKDKLCQIKNHPAMFNLHIKCSHHTVSWKTNMVSISLTDRFFILTVNPDRTPSEKTLALFFGTIQQLDFKAPYNVGAFLLRQTVDHDLIVVVKRDVFTKYYDFLQDTSFLYKILSVNYNDLSICIRAFSIMASTVLRENQCGQITMKTMELFFTYGLCLFIGNGVTYPEMDPISTAAWRQSELELMGEFVQRCFNTSTANPTPPFQFRMTLKKGVESSDLRKKIASFASGMHASTLADVTYLLRATTIPPTVNEEELLRKLLFNVDAYYRASLNAPISSPIRRILIRIDHSIRTQLNASTTARKHFLLLASMCSPRELLIWSEVLHNPNKGSPSEIYSPCLAGARRDYNSATVRALLHAARRPEHRSNTVIKTTHLLRPKRKELAYESTCIPETIPGTTITAEQRTYTITPEYILQGLVYPISNTIVGKNLLITVLNHKTQCIISKTYRKHASITVMKNITFTDQCEFCGSTLVEYDEVDGVTNLIYIPTIEDLKFITNPRNRILVATQRIHYLLLSKNGTVLEVTDILVNIQSVPYVLIVILAMSFILLLLGCYKICRTK</sequence>
<protein>
    <submittedName>
        <fullName evidence="19">A75</fullName>
    </submittedName>
</protein>
<evidence type="ECO:0000256" key="17">
    <source>
        <dbReference type="SAM" id="Phobius"/>
    </source>
</evidence>
<evidence type="ECO:0000256" key="1">
    <source>
        <dbReference type="ARBA" id="ARBA00004563"/>
    </source>
</evidence>
<evidence type="ECO:0000256" key="7">
    <source>
        <dbReference type="ARBA" id="ARBA00022729"/>
    </source>
</evidence>
<evidence type="ECO:0000256" key="13">
    <source>
        <dbReference type="ARBA" id="ARBA00023046"/>
    </source>
</evidence>
<dbReference type="Pfam" id="PF17488">
    <property type="entry name" value="Herpes_glycoH_C"/>
    <property type="match status" value="1"/>
</dbReference>
<keyword evidence="7" id="KW-0732">Signal</keyword>
<dbReference type="GO" id="GO:0019064">
    <property type="term" value="P:fusion of virus membrane with host plasma membrane"/>
    <property type="evidence" value="ECO:0007669"/>
    <property type="project" value="UniProtKB-KW"/>
</dbReference>
<dbReference type="InterPro" id="IPR035305">
    <property type="entry name" value="Herpes_glycoH_C"/>
</dbReference>
<evidence type="ECO:0000256" key="6">
    <source>
        <dbReference type="ARBA" id="ARBA00022692"/>
    </source>
</evidence>
<keyword evidence="10" id="KW-0261">Viral envelope protein</keyword>
<keyword evidence="12 17" id="KW-1133">Transmembrane helix</keyword>
<dbReference type="GO" id="GO:0046718">
    <property type="term" value="P:symbiont entry into host cell"/>
    <property type="evidence" value="ECO:0007669"/>
    <property type="project" value="UniProtKB-KW"/>
</dbReference>
<dbReference type="EMBL" id="KP967684">
    <property type="protein sequence ID" value="AKE44242.1"/>
    <property type="molecule type" value="Genomic_DNA"/>
</dbReference>
<keyword evidence="6 17" id="KW-0812">Transmembrane</keyword>
<dbReference type="Gene3D" id="2.60.40.3190">
    <property type="entry name" value="Herpesvirus glycoprotein H, C-terminal domain"/>
    <property type="match status" value="1"/>
</dbReference>
<evidence type="ECO:0000256" key="3">
    <source>
        <dbReference type="ARBA" id="ARBA00022511"/>
    </source>
</evidence>
<dbReference type="HAMAP" id="MF_04033">
    <property type="entry name" value="HSV_GH"/>
    <property type="match status" value="1"/>
</dbReference>
<dbReference type="InterPro" id="IPR038172">
    <property type="entry name" value="Herpes_glycoH_C_sf"/>
</dbReference>
<name>A0A0F6TG22_RCMVE</name>
<evidence type="ECO:0000259" key="18">
    <source>
        <dbReference type="Pfam" id="PF17488"/>
    </source>
</evidence>
<keyword evidence="4" id="KW-1169">Fusion of virus membrane with host cell membrane</keyword>
<reference evidence="19 20" key="1">
    <citation type="journal article" date="2015" name="Genome Announc.">
        <title>Complete Genome Sequence of Rat Cytomegalovirus Strain ALL-03 (Malaysian Strain).</title>
        <authorList>
            <person name="Balakrishnan K.N."/>
            <person name="Abdullah A.A."/>
            <person name="Camalxaman S.N."/>
            <person name="Quah Y.W."/>
            <person name="Abba Y."/>
            <person name="Hani H."/>
            <person name="Loh H.S."/>
            <person name="Kamal F.M."/>
            <person name="Zeenathul N.A."/>
            <person name="Aini I."/>
            <person name="Omar A.R."/>
            <person name="Noordin M.M."/>
            <person name="Mohd Azmi M.L."/>
        </authorList>
    </citation>
    <scope>NUCLEOTIDE SEQUENCE [LARGE SCALE GENOMIC DNA]</scope>
    <source>
        <strain evidence="19">ALL-03</strain>
    </source>
</reference>
<keyword evidence="8" id="KW-0946">Virion</keyword>
<keyword evidence="16" id="KW-1160">Virus entry into host cell</keyword>
<dbReference type="Proteomes" id="UP000105122">
    <property type="component" value="Segment"/>
</dbReference>
<keyword evidence="5" id="KW-1162">Viral penetration into host cytoplasm</keyword>
<dbReference type="Pfam" id="PF02489">
    <property type="entry name" value="Herpes_glycop_H"/>
    <property type="match status" value="1"/>
</dbReference>
<evidence type="ECO:0000256" key="5">
    <source>
        <dbReference type="ARBA" id="ARBA00022595"/>
    </source>
</evidence>
<feature type="domain" description="Herpesvirus glycoprotein H C-terminal" evidence="18">
    <location>
        <begin position="544"/>
        <end position="682"/>
    </location>
</feature>
<gene>
    <name evidence="19" type="primary">a75</name>
</gene>
<keyword evidence="13" id="KW-1039">Host endosome</keyword>
<dbReference type="GO" id="GO:0055036">
    <property type="term" value="C:virion membrane"/>
    <property type="evidence" value="ECO:0007669"/>
    <property type="project" value="UniProtKB-SubCell"/>
</dbReference>
<evidence type="ECO:0000256" key="4">
    <source>
        <dbReference type="ARBA" id="ARBA00022521"/>
    </source>
</evidence>
<proteinExistence type="inferred from homology"/>
<evidence type="ECO:0000256" key="14">
    <source>
        <dbReference type="ARBA" id="ARBA00023136"/>
    </source>
</evidence>
<evidence type="ECO:0000256" key="9">
    <source>
        <dbReference type="ARBA" id="ARBA00022870"/>
    </source>
</evidence>
<dbReference type="GO" id="GO:0019031">
    <property type="term" value="C:viral envelope"/>
    <property type="evidence" value="ECO:0007669"/>
    <property type="project" value="UniProtKB-KW"/>
</dbReference>